<sequence>MRTARAVGLASVADALREHLHVCCGVALGLLLVAAACPHVLPLGSGASRLVQAALVAVACPLVGTARVEKANADR</sequence>
<dbReference type="AlphaFoldDB" id="A0A811S4W2"/>
<keyword evidence="1" id="KW-1133">Transmembrane helix</keyword>
<organism evidence="2 3">
    <name type="scientific">Miscanthus lutarioriparius</name>
    <dbReference type="NCBI Taxonomy" id="422564"/>
    <lineage>
        <taxon>Eukaryota</taxon>
        <taxon>Viridiplantae</taxon>
        <taxon>Streptophyta</taxon>
        <taxon>Embryophyta</taxon>
        <taxon>Tracheophyta</taxon>
        <taxon>Spermatophyta</taxon>
        <taxon>Magnoliopsida</taxon>
        <taxon>Liliopsida</taxon>
        <taxon>Poales</taxon>
        <taxon>Poaceae</taxon>
        <taxon>PACMAD clade</taxon>
        <taxon>Panicoideae</taxon>
        <taxon>Andropogonodae</taxon>
        <taxon>Andropogoneae</taxon>
        <taxon>Saccharinae</taxon>
        <taxon>Miscanthus</taxon>
    </lineage>
</organism>
<dbReference type="EMBL" id="CAJGYO010000018">
    <property type="protein sequence ID" value="CAD6335686.1"/>
    <property type="molecule type" value="Genomic_DNA"/>
</dbReference>
<keyword evidence="3" id="KW-1185">Reference proteome</keyword>
<keyword evidence="1" id="KW-0812">Transmembrane</keyword>
<accession>A0A811S4W2</accession>
<feature type="transmembrane region" description="Helical" evidence="1">
    <location>
        <begin position="20"/>
        <end position="41"/>
    </location>
</feature>
<comment type="caution">
    <text evidence="2">The sequence shown here is derived from an EMBL/GenBank/DDBJ whole genome shotgun (WGS) entry which is preliminary data.</text>
</comment>
<evidence type="ECO:0000313" key="3">
    <source>
        <dbReference type="Proteomes" id="UP000604825"/>
    </source>
</evidence>
<keyword evidence="1" id="KW-0472">Membrane</keyword>
<reference evidence="2" key="1">
    <citation type="submission" date="2020-10" db="EMBL/GenBank/DDBJ databases">
        <authorList>
            <person name="Han B."/>
            <person name="Lu T."/>
            <person name="Zhao Q."/>
            <person name="Huang X."/>
            <person name="Zhao Y."/>
        </authorList>
    </citation>
    <scope>NUCLEOTIDE SEQUENCE</scope>
</reference>
<gene>
    <name evidence="2" type="ORF">NCGR_LOCUS59784</name>
</gene>
<protein>
    <submittedName>
        <fullName evidence="2">Uncharacterized protein</fullName>
    </submittedName>
</protein>
<evidence type="ECO:0000256" key="1">
    <source>
        <dbReference type="SAM" id="Phobius"/>
    </source>
</evidence>
<dbReference type="Proteomes" id="UP000604825">
    <property type="component" value="Unassembled WGS sequence"/>
</dbReference>
<evidence type="ECO:0000313" key="2">
    <source>
        <dbReference type="EMBL" id="CAD6335686.1"/>
    </source>
</evidence>
<dbReference type="OrthoDB" id="10577553at2759"/>
<proteinExistence type="predicted"/>
<name>A0A811S4W2_9POAL</name>